<dbReference type="OrthoDB" id="5294130at2"/>
<keyword evidence="2" id="KW-1185">Reference proteome</keyword>
<protein>
    <submittedName>
        <fullName evidence="1">Uncharacterized protein</fullName>
    </submittedName>
</protein>
<gene>
    <name evidence="1" type="ORF">SAMN04488120_10185</name>
</gene>
<accession>A0A1I2H1E5</accession>
<reference evidence="1 2" key="1">
    <citation type="submission" date="2016-10" db="EMBL/GenBank/DDBJ databases">
        <authorList>
            <person name="de Groot N.N."/>
        </authorList>
    </citation>
    <scope>NUCLEOTIDE SEQUENCE [LARGE SCALE GENOMIC DNA]</scope>
    <source>
        <strain evidence="1 2">DSM 23609</strain>
    </source>
</reference>
<dbReference type="Proteomes" id="UP000199771">
    <property type="component" value="Unassembled WGS sequence"/>
</dbReference>
<dbReference type="STRING" id="1076937.SAMN04488120_10185"/>
<name>A0A1I2H1E5_9GAMM</name>
<evidence type="ECO:0000313" key="2">
    <source>
        <dbReference type="Proteomes" id="UP000199771"/>
    </source>
</evidence>
<sequence>MIAHDRRGIAEEAARIICVEHLIDYGLAKRKAVQRLGLPPGTPLPDNAAVQDAVVEYQRLFGGDAYRRQLARMRATAVAALRLFARHSPRLVGATISGAITPAHRVQLHVFCDAVEEIDVELIDRGVAFEQGERRYCYPHGGEQRVPLLRLEFGGIGVDVAVFPVDEIRRAPINPFDGRPYRRIDLAEAERLAGP</sequence>
<dbReference type="RefSeq" id="WP_091529926.1">
    <property type="nucleotide sequence ID" value="NZ_FOOC01000001.1"/>
</dbReference>
<dbReference type="EMBL" id="FOOC01000001">
    <property type="protein sequence ID" value="SFF23502.1"/>
    <property type="molecule type" value="Genomic_DNA"/>
</dbReference>
<proteinExistence type="predicted"/>
<evidence type="ECO:0000313" key="1">
    <source>
        <dbReference type="EMBL" id="SFF23502.1"/>
    </source>
</evidence>
<dbReference type="AlphaFoldDB" id="A0A1I2H1E5"/>
<organism evidence="1 2">
    <name type="scientific">Fontimonas thermophila</name>
    <dbReference type="NCBI Taxonomy" id="1076937"/>
    <lineage>
        <taxon>Bacteria</taxon>
        <taxon>Pseudomonadati</taxon>
        <taxon>Pseudomonadota</taxon>
        <taxon>Gammaproteobacteria</taxon>
        <taxon>Nevskiales</taxon>
        <taxon>Nevskiaceae</taxon>
        <taxon>Fontimonas</taxon>
    </lineage>
</organism>